<accession>A0A3E4QKW4</accession>
<evidence type="ECO:0000313" key="2">
    <source>
        <dbReference type="Proteomes" id="UP000260835"/>
    </source>
</evidence>
<sequence>MTGGLFIALYDEESLKLYLDKGVYGFLMPPVMTDRPSSRSRYYHILADYACSREGTDVFFFLKRKIVYGGKIYGNRNSGSFYLNGLTSPFGRAAKADLFWDESVRAKYFETDTSGVFRVERNGGVKSQPFMFQFRQNENSGKYILSDDLYFELGKYPYPLPSNSMQGMGFCTLTPGEVSTLHNLISRSNKRIAFEGEGEVQKTGDGTLFYNELVSVNDELVNEAQLEFTILSSIEPFVDFLQDEYVLCRQVPMSPFKPSEMDRADICLYSLTNPIKNGTIPNVIIELKKEAGNKVAYEQVERYLKWVKNITTPEEYSKVKAYIIAPRISKIREASVSEEYRDKILMYSISTNSFVSLV</sequence>
<dbReference type="EMBL" id="QSRD01000037">
    <property type="protein sequence ID" value="RGL00496.1"/>
    <property type="molecule type" value="Genomic_DNA"/>
</dbReference>
<dbReference type="Gene3D" id="3.40.1350.10">
    <property type="match status" value="1"/>
</dbReference>
<dbReference type="AlphaFoldDB" id="A0A3E4QKW4"/>
<dbReference type="InterPro" id="IPR011856">
    <property type="entry name" value="tRNA_endonuc-like_dom_sf"/>
</dbReference>
<name>A0A3E4QKW4_9BACT</name>
<evidence type="ECO:0008006" key="3">
    <source>
        <dbReference type="Google" id="ProtNLM"/>
    </source>
</evidence>
<dbReference type="Proteomes" id="UP000260835">
    <property type="component" value="Unassembled WGS sequence"/>
</dbReference>
<protein>
    <recommendedName>
        <fullName evidence="3">DUF91 domain-containing protein</fullName>
    </recommendedName>
</protein>
<proteinExistence type="predicted"/>
<comment type="caution">
    <text evidence="1">The sequence shown here is derived from an EMBL/GenBank/DDBJ whole genome shotgun (WGS) entry which is preliminary data.</text>
</comment>
<reference evidence="1 2" key="1">
    <citation type="submission" date="2018-08" db="EMBL/GenBank/DDBJ databases">
        <title>A genome reference for cultivated species of the human gut microbiota.</title>
        <authorList>
            <person name="Zou Y."/>
            <person name="Xue W."/>
            <person name="Luo G."/>
        </authorList>
    </citation>
    <scope>NUCLEOTIDE SEQUENCE [LARGE SCALE GENOMIC DNA]</scope>
    <source>
        <strain evidence="1 2">TF09-12</strain>
    </source>
</reference>
<gene>
    <name evidence="1" type="ORF">DXC89_05960</name>
</gene>
<organism evidence="1 2">
    <name type="scientific">Prevotella disiens</name>
    <dbReference type="NCBI Taxonomy" id="28130"/>
    <lineage>
        <taxon>Bacteria</taxon>
        <taxon>Pseudomonadati</taxon>
        <taxon>Bacteroidota</taxon>
        <taxon>Bacteroidia</taxon>
        <taxon>Bacteroidales</taxon>
        <taxon>Prevotellaceae</taxon>
        <taxon>Prevotella</taxon>
    </lineage>
</organism>
<dbReference type="GO" id="GO:0003676">
    <property type="term" value="F:nucleic acid binding"/>
    <property type="evidence" value="ECO:0007669"/>
    <property type="project" value="InterPro"/>
</dbReference>
<evidence type="ECO:0000313" key="1">
    <source>
        <dbReference type="EMBL" id="RGL00496.1"/>
    </source>
</evidence>